<sequence length="67" mass="7648">MGKGNKPNATYSIRDEEINVMYERGMLDGTSPKAWFNNCGSLENLDWTHGQDWTGLVDWTHGLDSWT</sequence>
<accession>A0A9D3Z6C1</accession>
<reference evidence="1" key="1">
    <citation type="journal article" date="2019" name="bioRxiv">
        <title>The Genome of the Zebra Mussel, Dreissena polymorpha: A Resource for Invasive Species Research.</title>
        <authorList>
            <person name="McCartney M.A."/>
            <person name="Auch B."/>
            <person name="Kono T."/>
            <person name="Mallez S."/>
            <person name="Zhang Y."/>
            <person name="Obille A."/>
            <person name="Becker A."/>
            <person name="Abrahante J.E."/>
            <person name="Garbe J."/>
            <person name="Badalamenti J.P."/>
            <person name="Herman A."/>
            <person name="Mangelson H."/>
            <person name="Liachko I."/>
            <person name="Sullivan S."/>
            <person name="Sone E.D."/>
            <person name="Koren S."/>
            <person name="Silverstein K.A.T."/>
            <person name="Beckman K.B."/>
            <person name="Gohl D.M."/>
        </authorList>
    </citation>
    <scope>NUCLEOTIDE SEQUENCE</scope>
    <source>
        <strain evidence="1">Duluth1</strain>
        <tissue evidence="1">Whole animal</tissue>
    </source>
</reference>
<name>A0A9D3Z6C1_DREPO</name>
<comment type="caution">
    <text evidence="1">The sequence shown here is derived from an EMBL/GenBank/DDBJ whole genome shotgun (WGS) entry which is preliminary data.</text>
</comment>
<protein>
    <submittedName>
        <fullName evidence="1">Uncharacterized protein</fullName>
    </submittedName>
</protein>
<keyword evidence="2" id="KW-1185">Reference proteome</keyword>
<gene>
    <name evidence="1" type="ORF">DPMN_071237</name>
</gene>
<dbReference type="AlphaFoldDB" id="A0A9D3Z6C1"/>
<dbReference type="Proteomes" id="UP000828390">
    <property type="component" value="Unassembled WGS sequence"/>
</dbReference>
<reference evidence="1" key="2">
    <citation type="submission" date="2020-11" db="EMBL/GenBank/DDBJ databases">
        <authorList>
            <person name="McCartney M.A."/>
            <person name="Auch B."/>
            <person name="Kono T."/>
            <person name="Mallez S."/>
            <person name="Becker A."/>
            <person name="Gohl D.M."/>
            <person name="Silverstein K.A.T."/>
            <person name="Koren S."/>
            <person name="Bechman K.B."/>
            <person name="Herman A."/>
            <person name="Abrahante J.E."/>
            <person name="Garbe J."/>
        </authorList>
    </citation>
    <scope>NUCLEOTIDE SEQUENCE</scope>
    <source>
        <strain evidence="1">Duluth1</strain>
        <tissue evidence="1">Whole animal</tissue>
    </source>
</reference>
<organism evidence="1 2">
    <name type="scientific">Dreissena polymorpha</name>
    <name type="common">Zebra mussel</name>
    <name type="synonym">Mytilus polymorpha</name>
    <dbReference type="NCBI Taxonomy" id="45954"/>
    <lineage>
        <taxon>Eukaryota</taxon>
        <taxon>Metazoa</taxon>
        <taxon>Spiralia</taxon>
        <taxon>Lophotrochozoa</taxon>
        <taxon>Mollusca</taxon>
        <taxon>Bivalvia</taxon>
        <taxon>Autobranchia</taxon>
        <taxon>Heteroconchia</taxon>
        <taxon>Euheterodonta</taxon>
        <taxon>Imparidentia</taxon>
        <taxon>Neoheterodontei</taxon>
        <taxon>Myida</taxon>
        <taxon>Dreissenoidea</taxon>
        <taxon>Dreissenidae</taxon>
        <taxon>Dreissena</taxon>
    </lineage>
</organism>
<evidence type="ECO:0000313" key="2">
    <source>
        <dbReference type="Proteomes" id="UP000828390"/>
    </source>
</evidence>
<dbReference type="EMBL" id="JAIWYP010000014">
    <property type="protein sequence ID" value="KAH3711566.1"/>
    <property type="molecule type" value="Genomic_DNA"/>
</dbReference>
<evidence type="ECO:0000313" key="1">
    <source>
        <dbReference type="EMBL" id="KAH3711566.1"/>
    </source>
</evidence>
<proteinExistence type="predicted"/>